<reference evidence="2" key="1">
    <citation type="submission" date="2017-04" db="EMBL/GenBank/DDBJ databases">
        <title>Plasmodium gonderi genome.</title>
        <authorList>
            <person name="Arisue N."/>
            <person name="Honma H."/>
            <person name="Kawai S."/>
            <person name="Tougan T."/>
            <person name="Tanabe K."/>
            <person name="Horii T."/>
        </authorList>
    </citation>
    <scope>NUCLEOTIDE SEQUENCE [LARGE SCALE GENOMIC DNA]</scope>
    <source>
        <strain evidence="2">ATCC 30045</strain>
    </source>
</reference>
<sequence>MDHLLYYVMVHNNTIQPIIVRQPSAVVIHTQPNPPITLDLPPQNIILKNDEPQPIIVRQQNPNVIIQKSQNEFSDNFNYTLGLNNQMKELTSMGYPNTVNAQETNEHVFGVTNTAANQLMDPSYMYHNQYIVPQNKSQPLNNMYFSNVPLANENSYSPYNVTLYANKRDDYTKNTPSKC</sequence>
<comment type="caution">
    <text evidence="1">The sequence shown here is derived from an EMBL/GenBank/DDBJ whole genome shotgun (WGS) entry which is preliminary data.</text>
</comment>
<keyword evidence="2" id="KW-1185">Reference proteome</keyword>
<accession>A0A1Y1JJ57</accession>
<evidence type="ECO:0008006" key="3">
    <source>
        <dbReference type="Google" id="ProtNLM"/>
    </source>
</evidence>
<organism evidence="1 2">
    <name type="scientific">Plasmodium gonderi</name>
    <dbReference type="NCBI Taxonomy" id="77519"/>
    <lineage>
        <taxon>Eukaryota</taxon>
        <taxon>Sar</taxon>
        <taxon>Alveolata</taxon>
        <taxon>Apicomplexa</taxon>
        <taxon>Aconoidasida</taxon>
        <taxon>Haemosporida</taxon>
        <taxon>Plasmodiidae</taxon>
        <taxon>Plasmodium</taxon>
        <taxon>Plasmodium (Plasmodium)</taxon>
    </lineage>
</organism>
<dbReference type="GeneID" id="39749276"/>
<dbReference type="AlphaFoldDB" id="A0A1Y1JJ57"/>
<dbReference type="Proteomes" id="UP000195521">
    <property type="component" value="Unassembled WGS sequence"/>
</dbReference>
<dbReference type="EMBL" id="BDQF01000013">
    <property type="protein sequence ID" value="GAW82539.1"/>
    <property type="molecule type" value="Genomic_DNA"/>
</dbReference>
<dbReference type="RefSeq" id="XP_028545128.1">
    <property type="nucleotide sequence ID" value="XM_028689327.1"/>
</dbReference>
<dbReference type="OMA" id="IHTQPNP"/>
<dbReference type="OrthoDB" id="371235at2759"/>
<evidence type="ECO:0000313" key="2">
    <source>
        <dbReference type="Proteomes" id="UP000195521"/>
    </source>
</evidence>
<evidence type="ECO:0000313" key="1">
    <source>
        <dbReference type="EMBL" id="GAW82539.1"/>
    </source>
</evidence>
<name>A0A1Y1JJ57_PLAGO</name>
<protein>
    <recommendedName>
        <fullName evidence="3">Pv-fam-g protein</fullName>
    </recommendedName>
</protein>
<proteinExistence type="predicted"/>
<gene>
    <name evidence="1" type="ORF">PGO_125370</name>
</gene>